<protein>
    <submittedName>
        <fullName evidence="1">PF06108 family protein</fullName>
    </submittedName>
</protein>
<evidence type="ECO:0000313" key="2">
    <source>
        <dbReference type="Proteomes" id="UP000010310"/>
    </source>
</evidence>
<gene>
    <name evidence="1" type="ORF">B273_0870</name>
</gene>
<organism evidence="1 2">
    <name type="scientific">SAR86 cluster bacterium SAR86E</name>
    <dbReference type="NCBI Taxonomy" id="1208365"/>
    <lineage>
        <taxon>Bacteria</taxon>
        <taxon>Pseudomonadati</taxon>
        <taxon>Pseudomonadota</taxon>
        <taxon>Gammaproteobacteria</taxon>
        <taxon>SAR86 cluster</taxon>
    </lineage>
</organism>
<dbReference type="Pfam" id="PF06108">
    <property type="entry name" value="DUF952"/>
    <property type="match status" value="1"/>
</dbReference>
<dbReference type="AlphaFoldDB" id="K6H2G4"/>
<dbReference type="Proteomes" id="UP000010310">
    <property type="component" value="Unassembled WGS sequence"/>
</dbReference>
<dbReference type="STRING" id="1208365.B273_0870"/>
<dbReference type="Gene3D" id="3.20.170.20">
    <property type="entry name" value="Protein of unknown function DUF952"/>
    <property type="match status" value="1"/>
</dbReference>
<sequence>MQNEVFKVLTLEEWGQAQASGIISTELDQKDGFVHLSFLSQLHLTLSLYFNEEEKVMLLQLDQSRIKNKLKFETPIPSGKRLGVFPHYYGQLELGDVSSSWQLKKDAFEVPIEILLKAETRAS</sequence>
<keyword evidence="2" id="KW-1185">Reference proteome</keyword>
<dbReference type="SUPFAM" id="SSF56399">
    <property type="entry name" value="ADP-ribosylation"/>
    <property type="match status" value="1"/>
</dbReference>
<accession>K6H2G4</accession>
<evidence type="ECO:0000313" key="1">
    <source>
        <dbReference type="EMBL" id="EKO36698.1"/>
    </source>
</evidence>
<dbReference type="PATRIC" id="fig|1208365.4.peg.447"/>
<reference evidence="1 2" key="1">
    <citation type="submission" date="2012-09" db="EMBL/GenBank/DDBJ databases">
        <authorList>
            <person name="Dupont C.L."/>
            <person name="Rusch D.B."/>
            <person name="Lombardo M.-J."/>
            <person name="Novotny M."/>
            <person name="Yee-Greenbaum J."/>
            <person name="Laskin R."/>
        </authorList>
    </citation>
    <scope>NUCLEOTIDE SEQUENCE [LARGE SCALE GENOMIC DNA]</scope>
    <source>
        <strain evidence="1">SAR86E</strain>
    </source>
</reference>
<proteinExistence type="predicted"/>
<dbReference type="PANTHER" id="PTHR34129">
    <property type="entry name" value="BLR1139 PROTEIN"/>
    <property type="match status" value="1"/>
</dbReference>
<name>K6H2G4_9GAMM</name>
<dbReference type="InterPro" id="IPR009297">
    <property type="entry name" value="DUF952"/>
</dbReference>
<comment type="caution">
    <text evidence="1">The sequence shown here is derived from an EMBL/GenBank/DDBJ whole genome shotgun (WGS) entry which is preliminary data.</text>
</comment>
<dbReference type="PANTHER" id="PTHR34129:SF1">
    <property type="entry name" value="DUF952 DOMAIN-CONTAINING PROTEIN"/>
    <property type="match status" value="1"/>
</dbReference>
<dbReference type="EMBL" id="AMWX01000002">
    <property type="protein sequence ID" value="EKO36698.1"/>
    <property type="molecule type" value="Genomic_DNA"/>
</dbReference>